<gene>
    <name evidence="2" type="ORF">CEXT_677751</name>
</gene>
<dbReference type="Proteomes" id="UP001054945">
    <property type="component" value="Unassembled WGS sequence"/>
</dbReference>
<sequence>MDEHAKEQGACKSDACSTRAVLDDPHPIPNPRRRRQLDSLLNHWSWFSISGVRTVLGPYGDRLSPAESRHGIIINMKVC</sequence>
<organism evidence="2 3">
    <name type="scientific">Caerostris extrusa</name>
    <name type="common">Bark spider</name>
    <name type="synonym">Caerostris bankana</name>
    <dbReference type="NCBI Taxonomy" id="172846"/>
    <lineage>
        <taxon>Eukaryota</taxon>
        <taxon>Metazoa</taxon>
        <taxon>Ecdysozoa</taxon>
        <taxon>Arthropoda</taxon>
        <taxon>Chelicerata</taxon>
        <taxon>Arachnida</taxon>
        <taxon>Araneae</taxon>
        <taxon>Araneomorphae</taxon>
        <taxon>Entelegynae</taxon>
        <taxon>Araneoidea</taxon>
        <taxon>Araneidae</taxon>
        <taxon>Caerostris</taxon>
    </lineage>
</organism>
<evidence type="ECO:0000313" key="2">
    <source>
        <dbReference type="EMBL" id="GIX78678.1"/>
    </source>
</evidence>
<feature type="region of interest" description="Disordered" evidence="1">
    <location>
        <begin position="1"/>
        <end position="33"/>
    </location>
</feature>
<keyword evidence="3" id="KW-1185">Reference proteome</keyword>
<comment type="caution">
    <text evidence="2">The sequence shown here is derived from an EMBL/GenBank/DDBJ whole genome shotgun (WGS) entry which is preliminary data.</text>
</comment>
<reference evidence="2 3" key="1">
    <citation type="submission" date="2021-06" db="EMBL/GenBank/DDBJ databases">
        <title>Caerostris extrusa draft genome.</title>
        <authorList>
            <person name="Kono N."/>
            <person name="Arakawa K."/>
        </authorList>
    </citation>
    <scope>NUCLEOTIDE SEQUENCE [LARGE SCALE GENOMIC DNA]</scope>
</reference>
<protein>
    <submittedName>
        <fullName evidence="2">Uncharacterized protein</fullName>
    </submittedName>
</protein>
<proteinExistence type="predicted"/>
<dbReference type="EMBL" id="BPLR01002859">
    <property type="protein sequence ID" value="GIX78678.1"/>
    <property type="molecule type" value="Genomic_DNA"/>
</dbReference>
<dbReference type="AlphaFoldDB" id="A0AAV4N3U3"/>
<accession>A0AAV4N3U3</accession>
<evidence type="ECO:0000313" key="3">
    <source>
        <dbReference type="Proteomes" id="UP001054945"/>
    </source>
</evidence>
<name>A0AAV4N3U3_CAEEX</name>
<evidence type="ECO:0000256" key="1">
    <source>
        <dbReference type="SAM" id="MobiDB-lite"/>
    </source>
</evidence>